<protein>
    <submittedName>
        <fullName evidence="1">Uncharacterized protein</fullName>
    </submittedName>
</protein>
<gene>
    <name evidence="1" type="ORF">Y1Q_0003706</name>
</gene>
<accession>A0A151MN19</accession>
<evidence type="ECO:0000313" key="1">
    <source>
        <dbReference type="EMBL" id="KYO25916.1"/>
    </source>
</evidence>
<comment type="caution">
    <text evidence="1">The sequence shown here is derived from an EMBL/GenBank/DDBJ whole genome shotgun (WGS) entry which is preliminary data.</text>
</comment>
<reference evidence="1 2" key="1">
    <citation type="journal article" date="2012" name="Genome Biol.">
        <title>Sequencing three crocodilian genomes to illuminate the evolution of archosaurs and amniotes.</title>
        <authorList>
            <person name="St John J.A."/>
            <person name="Braun E.L."/>
            <person name="Isberg S.R."/>
            <person name="Miles L.G."/>
            <person name="Chong A.Y."/>
            <person name="Gongora J."/>
            <person name="Dalzell P."/>
            <person name="Moran C."/>
            <person name="Bed'hom B."/>
            <person name="Abzhanov A."/>
            <person name="Burgess S.C."/>
            <person name="Cooksey A.M."/>
            <person name="Castoe T.A."/>
            <person name="Crawford N.G."/>
            <person name="Densmore L.D."/>
            <person name="Drew J.C."/>
            <person name="Edwards S.V."/>
            <person name="Faircloth B.C."/>
            <person name="Fujita M.K."/>
            <person name="Greenwold M.J."/>
            <person name="Hoffmann F.G."/>
            <person name="Howard J.M."/>
            <person name="Iguchi T."/>
            <person name="Janes D.E."/>
            <person name="Khan S.Y."/>
            <person name="Kohno S."/>
            <person name="de Koning A.J."/>
            <person name="Lance S.L."/>
            <person name="McCarthy F.M."/>
            <person name="McCormack J.E."/>
            <person name="Merchant M.E."/>
            <person name="Peterson D.G."/>
            <person name="Pollock D.D."/>
            <person name="Pourmand N."/>
            <person name="Raney B.J."/>
            <person name="Roessler K.A."/>
            <person name="Sanford J.R."/>
            <person name="Sawyer R.H."/>
            <person name="Schmidt C.J."/>
            <person name="Triplett E.W."/>
            <person name="Tuberville T.D."/>
            <person name="Venegas-Anaya M."/>
            <person name="Howard J.T."/>
            <person name="Jarvis E.D."/>
            <person name="Guillette L.J.Jr."/>
            <person name="Glenn T.C."/>
            <person name="Green R.E."/>
            <person name="Ray D.A."/>
        </authorList>
    </citation>
    <scope>NUCLEOTIDE SEQUENCE [LARGE SCALE GENOMIC DNA]</scope>
    <source>
        <strain evidence="1">KSC_2009_1</strain>
    </source>
</reference>
<dbReference type="Proteomes" id="UP000050525">
    <property type="component" value="Unassembled WGS sequence"/>
</dbReference>
<organism evidence="1 2">
    <name type="scientific">Alligator mississippiensis</name>
    <name type="common">American alligator</name>
    <dbReference type="NCBI Taxonomy" id="8496"/>
    <lineage>
        <taxon>Eukaryota</taxon>
        <taxon>Metazoa</taxon>
        <taxon>Chordata</taxon>
        <taxon>Craniata</taxon>
        <taxon>Vertebrata</taxon>
        <taxon>Euteleostomi</taxon>
        <taxon>Archelosauria</taxon>
        <taxon>Archosauria</taxon>
        <taxon>Crocodylia</taxon>
        <taxon>Alligatoridae</taxon>
        <taxon>Alligatorinae</taxon>
        <taxon>Alligator</taxon>
    </lineage>
</organism>
<name>A0A151MN19_ALLMI</name>
<evidence type="ECO:0000313" key="2">
    <source>
        <dbReference type="Proteomes" id="UP000050525"/>
    </source>
</evidence>
<keyword evidence="2" id="KW-1185">Reference proteome</keyword>
<proteinExistence type="predicted"/>
<dbReference type="AlphaFoldDB" id="A0A151MN19"/>
<sequence>MLGQEQGIPLHLIQEQGIPLHISFERLDLLELQCSKDNSRNLYMGVVHRSTLHTLSLTESCVNSRTPKAVHLPLLLCPVYTCLFLSGNCILTPAPLPCSAARPSLQTSSTMT</sequence>
<dbReference type="EMBL" id="AKHW03005657">
    <property type="protein sequence ID" value="KYO25916.1"/>
    <property type="molecule type" value="Genomic_DNA"/>
</dbReference>